<dbReference type="Gene3D" id="3.40.50.300">
    <property type="entry name" value="P-loop containing nucleotide triphosphate hydrolases"/>
    <property type="match status" value="1"/>
</dbReference>
<dbReference type="InterPro" id="IPR000157">
    <property type="entry name" value="TIR_dom"/>
</dbReference>
<dbReference type="SUPFAM" id="SSF52540">
    <property type="entry name" value="P-loop containing nucleoside triphosphate hydrolases"/>
    <property type="match status" value="1"/>
</dbReference>
<dbReference type="Pfam" id="PF13424">
    <property type="entry name" value="TPR_12"/>
    <property type="match status" value="3"/>
</dbReference>
<dbReference type="InterPro" id="IPR027417">
    <property type="entry name" value="P-loop_NTPase"/>
</dbReference>
<dbReference type="PRINTS" id="PR00381">
    <property type="entry name" value="KINESINLIGHT"/>
</dbReference>
<dbReference type="AlphaFoldDB" id="A0A4R0G8W3"/>
<dbReference type="InterPro" id="IPR011990">
    <property type="entry name" value="TPR-like_helical_dom_sf"/>
</dbReference>
<proteinExistence type="predicted"/>
<reference evidence="5 6" key="1">
    <citation type="submission" date="2019-02" db="EMBL/GenBank/DDBJ databases">
        <title>Jishengella sp. nov., isolated from a root of Zingiber montanum.</title>
        <authorList>
            <person name="Kuncharoen N."/>
            <person name="Kudo T."/>
            <person name="Masahiro Y."/>
            <person name="Ohkuma M."/>
            <person name="Tanasupawat S."/>
        </authorList>
    </citation>
    <scope>NUCLEOTIDE SEQUENCE [LARGE SCALE GENOMIC DNA]</scope>
    <source>
        <strain evidence="5 6">PLAI 1-1</strain>
    </source>
</reference>
<evidence type="ECO:0000256" key="2">
    <source>
        <dbReference type="ARBA" id="ARBA00022803"/>
    </source>
</evidence>
<organism evidence="5 6">
    <name type="scientific">Micromonospora zingiberis</name>
    <dbReference type="NCBI Taxonomy" id="2053011"/>
    <lineage>
        <taxon>Bacteria</taxon>
        <taxon>Bacillati</taxon>
        <taxon>Actinomycetota</taxon>
        <taxon>Actinomycetes</taxon>
        <taxon>Micromonosporales</taxon>
        <taxon>Micromonosporaceae</taxon>
        <taxon>Micromonospora</taxon>
    </lineage>
</organism>
<feature type="region of interest" description="Disordered" evidence="3">
    <location>
        <begin position="138"/>
        <end position="172"/>
    </location>
</feature>
<evidence type="ECO:0000256" key="1">
    <source>
        <dbReference type="ARBA" id="ARBA00022737"/>
    </source>
</evidence>
<dbReference type="Proteomes" id="UP000292274">
    <property type="component" value="Unassembled WGS sequence"/>
</dbReference>
<dbReference type="Gene3D" id="3.40.50.10140">
    <property type="entry name" value="Toll/interleukin-1 receptor homology (TIR) domain"/>
    <property type="match status" value="1"/>
</dbReference>
<feature type="domain" description="TIR" evidence="4">
    <location>
        <begin position="14"/>
        <end position="121"/>
    </location>
</feature>
<dbReference type="Pfam" id="PF13374">
    <property type="entry name" value="TPR_10"/>
    <property type="match status" value="2"/>
</dbReference>
<dbReference type="EMBL" id="SJJR01000019">
    <property type="protein sequence ID" value="TCB93390.1"/>
    <property type="molecule type" value="Genomic_DNA"/>
</dbReference>
<gene>
    <name evidence="5" type="ORF">E0H26_22885</name>
</gene>
<evidence type="ECO:0000259" key="4">
    <source>
        <dbReference type="Pfam" id="PF13676"/>
    </source>
</evidence>
<evidence type="ECO:0000313" key="6">
    <source>
        <dbReference type="Proteomes" id="UP000292274"/>
    </source>
</evidence>
<dbReference type="OrthoDB" id="580767at2"/>
<keyword evidence="6" id="KW-1185">Reference proteome</keyword>
<name>A0A4R0G8W3_9ACTN</name>
<dbReference type="NCBIfam" id="NF040586">
    <property type="entry name" value="FxSxx_TPR"/>
    <property type="match status" value="1"/>
</dbReference>
<dbReference type="InterPro" id="IPR035897">
    <property type="entry name" value="Toll_tir_struct_dom_sf"/>
</dbReference>
<dbReference type="PANTHER" id="PTHR45641">
    <property type="entry name" value="TETRATRICOPEPTIDE REPEAT PROTEIN (AFU_ORTHOLOGUE AFUA_6G03870)"/>
    <property type="match status" value="1"/>
</dbReference>
<sequence length="991" mass="109249">MTTDASARSGEKLFISYAGPDRPWAEWVAWHLEQAGYTVELDLWDWAAGDNAVVRMSQALDRADRVVALFSEDYFEHQRFTTDEWTAIMSGRDRHGRLIPLRLADVTAPPVLRPLVTPSLAGLSADDAHRVLLNAVRGTPPRPATAPDFPGGQVPRQRPAEEAPRLPGAHQPTLWRVPHRNAAFVGRDRDIDAVRRRLRPGQPVVVQSTFRLGGVGKTQVAAEYAHRFAAQYDLVAWLDAEQPHLVPAQLTALATDLGLVTEHGEAAALPALRRHLQQPMRWLLVFDNAETTEAVQPWLPAGFGHVLVTSRSDNWPEYADVTLELLTRRESVTLLRSRVTDLAPDQADAVADKLGDLPLALTQAATTLRSMPAQFYLELLDTDADELLDADLPPSYPRSLAAALRLSINGLADHGEALHLLRLCCVMAPEPIPMSLLTAAPTAVAEPLGPVLASPMRLYRTAQRLGELVRLWQRGIQVHRLVQTLVLSQLDSAQRDELRRQASVLVAASHPGDPASATHWPAWSQLMPHLLAMKIGDSDHTALRDTACDALLYLLYSGDTNAGIRLAKRLYEQWRQTLGPDDRHTLAAAAELAHAYHKQGLDREALALTEDTLDRRQRTLGPDAPATLRSANDHVVVLASLGRLSESRDKLVDVLARRTAVLGGDHPDTLTTRNNLANWIGEAGNHRTAITSYEQLLTDRLRVLGPDHPYTLATRNNLASWIGEAGDHRTAITSYERLLTDQIRVLGPDHPDTLTTRSNLANVKGEAGDDHAAITSFEELLTDQIRILGPDHPHTLATRGNLASLKGRAGDHRTAITSLEQLLTDRLHILGPDHPHTLTTRNNLANWIGEAGDHNSAITSLEQLLTDQIRILGPDHPDTLATRSNLASLKSRAGDHRTAITSLEQLLTDQIRILGPDHPHILTTRSNLAELLLARGAVMAARTQAATKLEAERRLFGPHDRRTQQTQHLLDRIKARMGGRPGRGGNRRRKR</sequence>
<dbReference type="Gene3D" id="1.25.40.10">
    <property type="entry name" value="Tetratricopeptide repeat domain"/>
    <property type="match status" value="2"/>
</dbReference>
<dbReference type="Pfam" id="PF13676">
    <property type="entry name" value="TIR_2"/>
    <property type="match status" value="1"/>
</dbReference>
<dbReference type="SUPFAM" id="SSF48452">
    <property type="entry name" value="TPR-like"/>
    <property type="match status" value="3"/>
</dbReference>
<keyword evidence="1" id="KW-0677">Repeat</keyword>
<dbReference type="SUPFAM" id="SSF52200">
    <property type="entry name" value="Toll/Interleukin receptor TIR domain"/>
    <property type="match status" value="1"/>
</dbReference>
<evidence type="ECO:0000256" key="3">
    <source>
        <dbReference type="SAM" id="MobiDB-lite"/>
    </source>
</evidence>
<evidence type="ECO:0000313" key="5">
    <source>
        <dbReference type="EMBL" id="TCB93390.1"/>
    </source>
</evidence>
<dbReference type="RefSeq" id="WP_131307073.1">
    <property type="nucleotide sequence ID" value="NZ_SJJR01000019.1"/>
</dbReference>
<dbReference type="PANTHER" id="PTHR45641:SF19">
    <property type="entry name" value="NEPHROCYSTIN-3"/>
    <property type="match status" value="1"/>
</dbReference>
<keyword evidence="2" id="KW-0802">TPR repeat</keyword>
<accession>A0A4R0G8W3</accession>
<comment type="caution">
    <text evidence="5">The sequence shown here is derived from an EMBL/GenBank/DDBJ whole genome shotgun (WGS) entry which is preliminary data.</text>
</comment>
<keyword evidence="5" id="KW-0675">Receptor</keyword>
<protein>
    <submittedName>
        <fullName evidence="5">Toll/interleukin-1 receptor domain-containing protein</fullName>
    </submittedName>
</protein>
<dbReference type="GO" id="GO:0007165">
    <property type="term" value="P:signal transduction"/>
    <property type="evidence" value="ECO:0007669"/>
    <property type="project" value="InterPro"/>
</dbReference>